<sequence>MPSRAEIVQWRIGVSSYKALCRFLVEVMKPLVGVWVYQEPELDNVVYVINGFLSVVGCRIIPQEVGPWGI</sequence>
<organism evidence="1 2">
    <name type="scientific">Brassica cretica</name>
    <name type="common">Mustard</name>
    <dbReference type="NCBI Taxonomy" id="69181"/>
    <lineage>
        <taxon>Eukaryota</taxon>
        <taxon>Viridiplantae</taxon>
        <taxon>Streptophyta</taxon>
        <taxon>Embryophyta</taxon>
        <taxon>Tracheophyta</taxon>
        <taxon>Spermatophyta</taxon>
        <taxon>Magnoliopsida</taxon>
        <taxon>eudicotyledons</taxon>
        <taxon>Gunneridae</taxon>
        <taxon>Pentapetalae</taxon>
        <taxon>rosids</taxon>
        <taxon>malvids</taxon>
        <taxon>Brassicales</taxon>
        <taxon>Brassicaceae</taxon>
        <taxon>Brassiceae</taxon>
        <taxon>Brassica</taxon>
    </lineage>
</organism>
<accession>A0ABQ7CBI2</accession>
<evidence type="ECO:0000313" key="1">
    <source>
        <dbReference type="EMBL" id="KAF3549199.1"/>
    </source>
</evidence>
<protein>
    <submittedName>
        <fullName evidence="1">Uncharacterized protein</fullName>
    </submittedName>
</protein>
<proteinExistence type="predicted"/>
<evidence type="ECO:0000313" key="2">
    <source>
        <dbReference type="Proteomes" id="UP000266723"/>
    </source>
</evidence>
<comment type="caution">
    <text evidence="1">The sequence shown here is derived from an EMBL/GenBank/DDBJ whole genome shotgun (WGS) entry which is preliminary data.</text>
</comment>
<dbReference type="PANTHER" id="PTHR31370">
    <property type="entry name" value="F-BOX PROTEIN FAMILY-LIKE"/>
    <property type="match status" value="1"/>
</dbReference>
<reference evidence="1 2" key="1">
    <citation type="journal article" date="2020" name="BMC Genomics">
        <title>Intraspecific diversification of the crop wild relative Brassica cretica Lam. using demographic model selection.</title>
        <authorList>
            <person name="Kioukis A."/>
            <person name="Michalopoulou V.A."/>
            <person name="Briers L."/>
            <person name="Pirintsos S."/>
            <person name="Studholme D.J."/>
            <person name="Pavlidis P."/>
            <person name="Sarris P.F."/>
        </authorList>
    </citation>
    <scope>NUCLEOTIDE SEQUENCE [LARGE SCALE GENOMIC DNA]</scope>
    <source>
        <strain evidence="2">cv. PFS-1207/04</strain>
    </source>
</reference>
<name>A0ABQ7CBI2_BRACR</name>
<keyword evidence="2" id="KW-1185">Reference proteome</keyword>
<dbReference type="InterPro" id="IPR040275">
    <property type="entry name" value="At5g39450-like"/>
</dbReference>
<dbReference type="PANTHER" id="PTHR31370:SF2">
    <property type="entry name" value="OS08G0105100 PROTEIN"/>
    <property type="match status" value="1"/>
</dbReference>
<gene>
    <name evidence="1" type="ORF">DY000_02000906</name>
</gene>
<dbReference type="EMBL" id="QGKV02000832">
    <property type="protein sequence ID" value="KAF3549199.1"/>
    <property type="molecule type" value="Genomic_DNA"/>
</dbReference>
<dbReference type="Proteomes" id="UP000266723">
    <property type="component" value="Unassembled WGS sequence"/>
</dbReference>